<gene>
    <name evidence="2" type="ORF">B0A52_05640</name>
</gene>
<protein>
    <submittedName>
        <fullName evidence="2">Uncharacterized protein</fullName>
    </submittedName>
</protein>
<feature type="compositionally biased region" description="Basic and acidic residues" evidence="1">
    <location>
        <begin position="142"/>
        <end position="159"/>
    </location>
</feature>
<evidence type="ECO:0000256" key="1">
    <source>
        <dbReference type="SAM" id="MobiDB-lite"/>
    </source>
</evidence>
<accession>A0A438N3I8</accession>
<dbReference type="Proteomes" id="UP000288859">
    <property type="component" value="Unassembled WGS sequence"/>
</dbReference>
<reference evidence="2 3" key="1">
    <citation type="submission" date="2017-03" db="EMBL/GenBank/DDBJ databases">
        <title>Genomes of endolithic fungi from Antarctica.</title>
        <authorList>
            <person name="Coleine C."/>
            <person name="Masonjones S."/>
            <person name="Stajich J.E."/>
        </authorList>
    </citation>
    <scope>NUCLEOTIDE SEQUENCE [LARGE SCALE GENOMIC DNA]</scope>
    <source>
        <strain evidence="2 3">CCFEE 6314</strain>
    </source>
</reference>
<dbReference type="AlphaFoldDB" id="A0A438N3I8"/>
<organism evidence="2 3">
    <name type="scientific">Exophiala mesophila</name>
    <name type="common">Black yeast-like fungus</name>
    <dbReference type="NCBI Taxonomy" id="212818"/>
    <lineage>
        <taxon>Eukaryota</taxon>
        <taxon>Fungi</taxon>
        <taxon>Dikarya</taxon>
        <taxon>Ascomycota</taxon>
        <taxon>Pezizomycotina</taxon>
        <taxon>Eurotiomycetes</taxon>
        <taxon>Chaetothyriomycetidae</taxon>
        <taxon>Chaetothyriales</taxon>
        <taxon>Herpotrichiellaceae</taxon>
        <taxon>Exophiala</taxon>
    </lineage>
</organism>
<comment type="caution">
    <text evidence="2">The sequence shown here is derived from an EMBL/GenBank/DDBJ whole genome shotgun (WGS) entry which is preliminary data.</text>
</comment>
<dbReference type="VEuPathDB" id="FungiDB:PV10_03837"/>
<dbReference type="EMBL" id="NAJM01000024">
    <property type="protein sequence ID" value="RVX70307.1"/>
    <property type="molecule type" value="Genomic_DNA"/>
</dbReference>
<sequence>MKLIRPVAVISCSGDNEGPSPALRSLSLSSVLRADASLRSHRGRAETASLLMHETNEAAHTPWTPHCLLTPRPLSWLTSWCLMALKIQIGSLPQANHPRLDLSFSLDDFHSYLRLWVESNPGHHDAMLSVLQSVLTQDEAPDDNHDQPRNDDADEHSSTEPHGQFAHGPPTPPTSVRALRLEGSGVVELTAVEGGRGNSKVNECKMMPKEVQRLSDQDHLPVLFSWGSSTDAMATGWDLKRPGKTSFQKTSRSRVKEPKSRQLARHDGLLSAAMLQTIDHIGELQMLEGLRGTIAELKARAWQDSQTFNERGGQIIPKHLTDQPDSMRKLWLLKEELVLTESNEQIHRLRKRLTLAEFSHAYDACVLRYMGMGGIPQRPRSRPGQRVPKTAIGREARNSQHKRAAMDHFVNLLFPGALPTSKTKRTARKAGTVTRYAAARKIQNWRAAGQPWANIITRFGKGMLLLIPDEVSDAYMRTMSKATLSAFLDCVELRVAGWAKWLPTLTPLVDSICINHALPRDWFSEECPSWLNEGGRTDAQIWKTEPDLPSALGDAGTAPWGPLYMAESSSLFALAPHETAWEAPHTSFLAYLAGETNLASELYSAFTSMHDGFPLPPNEVKEGLGVDIDAFLAKSPVLPSLTADAPGNDVSDQASTSVNRSYCDYHDSPATYAGMESRNANYEDEFYFVNFPEDSE</sequence>
<proteinExistence type="predicted"/>
<evidence type="ECO:0000313" key="3">
    <source>
        <dbReference type="Proteomes" id="UP000288859"/>
    </source>
</evidence>
<name>A0A438N3I8_EXOME</name>
<evidence type="ECO:0000313" key="2">
    <source>
        <dbReference type="EMBL" id="RVX70307.1"/>
    </source>
</evidence>
<dbReference type="OrthoDB" id="4107819at2759"/>
<feature type="region of interest" description="Disordered" evidence="1">
    <location>
        <begin position="139"/>
        <end position="177"/>
    </location>
</feature>